<organism evidence="1 2">
    <name type="scientific">Massarina eburnea CBS 473.64</name>
    <dbReference type="NCBI Taxonomy" id="1395130"/>
    <lineage>
        <taxon>Eukaryota</taxon>
        <taxon>Fungi</taxon>
        <taxon>Dikarya</taxon>
        <taxon>Ascomycota</taxon>
        <taxon>Pezizomycotina</taxon>
        <taxon>Dothideomycetes</taxon>
        <taxon>Pleosporomycetidae</taxon>
        <taxon>Pleosporales</taxon>
        <taxon>Massarineae</taxon>
        <taxon>Massarinaceae</taxon>
        <taxon>Massarina</taxon>
    </lineage>
</organism>
<dbReference type="EMBL" id="MU006802">
    <property type="protein sequence ID" value="KAF2635892.1"/>
    <property type="molecule type" value="Genomic_DNA"/>
</dbReference>
<proteinExistence type="predicted"/>
<sequence>MASTTHYIDPDADTLLVLRNPGAPFAEWATVANDVNIEVKEKKAVDVAQPVKDTLEEEGIRYTVSSRHLALASGFFKSSLTKEGWVEGVPSKVDGKYHLTTYDWDPDVFRILLNVIHLRNRQVPRTVSLDTLAKFAVLVDYYRCIEAVEVYAEIWIEQAKKTSPIPQRYGRELMLWMCIAWVFRLKPEFETITDVAIKQCTTPTIRDMELPIPKSILDAIEHKRYQIIEERISDLHHWLDVYGAENYKCQYSLSSSFECSSILLGALTKEMRRSSLSPRPEVPFDGLSFEQLLIAIEGLKSPAWSKSVGRGYYGDTHNCNFSASIKKNMEDARSTITGLDMSEFEWPSEWRIRY</sequence>
<protein>
    <submittedName>
        <fullName evidence="1">Uncharacterized protein</fullName>
    </submittedName>
</protein>
<keyword evidence="2" id="KW-1185">Reference proteome</keyword>
<dbReference type="Proteomes" id="UP000799753">
    <property type="component" value="Unassembled WGS sequence"/>
</dbReference>
<dbReference type="OrthoDB" id="5326346at2759"/>
<reference evidence="1" key="1">
    <citation type="journal article" date="2020" name="Stud. Mycol.">
        <title>101 Dothideomycetes genomes: a test case for predicting lifestyles and emergence of pathogens.</title>
        <authorList>
            <person name="Haridas S."/>
            <person name="Albert R."/>
            <person name="Binder M."/>
            <person name="Bloem J."/>
            <person name="Labutti K."/>
            <person name="Salamov A."/>
            <person name="Andreopoulos B."/>
            <person name="Baker S."/>
            <person name="Barry K."/>
            <person name="Bills G."/>
            <person name="Bluhm B."/>
            <person name="Cannon C."/>
            <person name="Castanera R."/>
            <person name="Culley D."/>
            <person name="Daum C."/>
            <person name="Ezra D."/>
            <person name="Gonzalez J."/>
            <person name="Henrissat B."/>
            <person name="Kuo A."/>
            <person name="Liang C."/>
            <person name="Lipzen A."/>
            <person name="Lutzoni F."/>
            <person name="Magnuson J."/>
            <person name="Mondo S."/>
            <person name="Nolan M."/>
            <person name="Ohm R."/>
            <person name="Pangilinan J."/>
            <person name="Park H.-J."/>
            <person name="Ramirez L."/>
            <person name="Alfaro M."/>
            <person name="Sun H."/>
            <person name="Tritt A."/>
            <person name="Yoshinaga Y."/>
            <person name="Zwiers L.-H."/>
            <person name="Turgeon B."/>
            <person name="Goodwin S."/>
            <person name="Spatafora J."/>
            <person name="Crous P."/>
            <person name="Grigoriev I."/>
        </authorList>
    </citation>
    <scope>NUCLEOTIDE SEQUENCE</scope>
    <source>
        <strain evidence="1">CBS 473.64</strain>
    </source>
</reference>
<name>A0A6A6RKP6_9PLEO</name>
<evidence type="ECO:0000313" key="1">
    <source>
        <dbReference type="EMBL" id="KAF2635892.1"/>
    </source>
</evidence>
<dbReference type="AlphaFoldDB" id="A0A6A6RKP6"/>
<evidence type="ECO:0000313" key="2">
    <source>
        <dbReference type="Proteomes" id="UP000799753"/>
    </source>
</evidence>
<gene>
    <name evidence="1" type="ORF">P280DRAFT_410777</name>
</gene>
<accession>A0A6A6RKP6</accession>